<dbReference type="InterPro" id="IPR003018">
    <property type="entry name" value="GAF"/>
</dbReference>
<dbReference type="SMART" id="SM01012">
    <property type="entry name" value="ANTAR"/>
    <property type="match status" value="1"/>
</dbReference>
<dbReference type="Proteomes" id="UP000677913">
    <property type="component" value="Unassembled WGS sequence"/>
</dbReference>
<gene>
    <name evidence="6" type="ORF">KGA66_17490</name>
</gene>
<evidence type="ECO:0000256" key="3">
    <source>
        <dbReference type="ARBA" id="ARBA00023015"/>
    </source>
</evidence>
<keyword evidence="4" id="KW-0804">Transcription</keyword>
<dbReference type="Pfam" id="PF13185">
    <property type="entry name" value="GAF_2"/>
    <property type="match status" value="1"/>
</dbReference>
<keyword evidence="2" id="KW-0418">Kinase</keyword>
<dbReference type="InterPro" id="IPR011006">
    <property type="entry name" value="CheY-like_superfamily"/>
</dbReference>
<proteinExistence type="predicted"/>
<organism evidence="6 7">
    <name type="scientific">Actinocrinis puniceicyclus</name>
    <dbReference type="NCBI Taxonomy" id="977794"/>
    <lineage>
        <taxon>Bacteria</taxon>
        <taxon>Bacillati</taxon>
        <taxon>Actinomycetota</taxon>
        <taxon>Actinomycetes</taxon>
        <taxon>Catenulisporales</taxon>
        <taxon>Actinospicaceae</taxon>
        <taxon>Actinocrinis</taxon>
    </lineage>
</organism>
<evidence type="ECO:0000313" key="6">
    <source>
        <dbReference type="EMBL" id="MBS2964855.1"/>
    </source>
</evidence>
<evidence type="ECO:0000259" key="5">
    <source>
        <dbReference type="PROSITE" id="PS50921"/>
    </source>
</evidence>
<keyword evidence="1" id="KW-0808">Transferase</keyword>
<evidence type="ECO:0000256" key="4">
    <source>
        <dbReference type="ARBA" id="ARBA00023163"/>
    </source>
</evidence>
<protein>
    <submittedName>
        <fullName evidence="6">GAF and ANTAR domain-containing protein</fullName>
    </submittedName>
</protein>
<evidence type="ECO:0000256" key="2">
    <source>
        <dbReference type="ARBA" id="ARBA00022777"/>
    </source>
</evidence>
<accession>A0A8J8BDU5</accession>
<evidence type="ECO:0000256" key="1">
    <source>
        <dbReference type="ARBA" id="ARBA00022679"/>
    </source>
</evidence>
<dbReference type="InterPro" id="IPR012074">
    <property type="entry name" value="GAF_ANTAR"/>
</dbReference>
<reference evidence="6" key="1">
    <citation type="submission" date="2021-04" db="EMBL/GenBank/DDBJ databases">
        <title>Genome based classification of Actinospica acidithermotolerans sp. nov., an actinobacterium isolated from an Indonesian hot spring.</title>
        <authorList>
            <person name="Kusuma A.B."/>
            <person name="Putra K.E."/>
            <person name="Nafisah S."/>
            <person name="Loh J."/>
            <person name="Nouioui I."/>
            <person name="Goodfellow M."/>
        </authorList>
    </citation>
    <scope>NUCLEOTIDE SEQUENCE</scope>
    <source>
        <strain evidence="6">DSM 45618</strain>
    </source>
</reference>
<dbReference type="GO" id="GO:0016301">
    <property type="term" value="F:kinase activity"/>
    <property type="evidence" value="ECO:0007669"/>
    <property type="project" value="UniProtKB-KW"/>
</dbReference>
<dbReference type="RefSeq" id="WP_211469217.1">
    <property type="nucleotide sequence ID" value="NZ_JAGSXH010000062.1"/>
</dbReference>
<dbReference type="InterPro" id="IPR036388">
    <property type="entry name" value="WH-like_DNA-bd_sf"/>
</dbReference>
<feature type="domain" description="ANTAR" evidence="5">
    <location>
        <begin position="169"/>
        <end position="230"/>
    </location>
</feature>
<dbReference type="Gene3D" id="3.30.450.40">
    <property type="match status" value="1"/>
</dbReference>
<keyword evidence="7" id="KW-1185">Reference proteome</keyword>
<dbReference type="InterPro" id="IPR029016">
    <property type="entry name" value="GAF-like_dom_sf"/>
</dbReference>
<dbReference type="InterPro" id="IPR005561">
    <property type="entry name" value="ANTAR"/>
</dbReference>
<dbReference type="SMART" id="SM00065">
    <property type="entry name" value="GAF"/>
    <property type="match status" value="1"/>
</dbReference>
<name>A0A8J8BDU5_9ACTN</name>
<comment type="caution">
    <text evidence="6">The sequence shown here is derived from an EMBL/GenBank/DDBJ whole genome shotgun (WGS) entry which is preliminary data.</text>
</comment>
<dbReference type="PROSITE" id="PS50921">
    <property type="entry name" value="ANTAR"/>
    <property type="match status" value="1"/>
</dbReference>
<dbReference type="AlphaFoldDB" id="A0A8J8BDU5"/>
<dbReference type="EMBL" id="JAGSXH010000062">
    <property type="protein sequence ID" value="MBS2964855.1"/>
    <property type="molecule type" value="Genomic_DNA"/>
</dbReference>
<dbReference type="GO" id="GO:0003723">
    <property type="term" value="F:RNA binding"/>
    <property type="evidence" value="ECO:0007669"/>
    <property type="project" value="InterPro"/>
</dbReference>
<dbReference type="SUPFAM" id="SSF52172">
    <property type="entry name" value="CheY-like"/>
    <property type="match status" value="1"/>
</dbReference>
<dbReference type="Pfam" id="PF03861">
    <property type="entry name" value="ANTAR"/>
    <property type="match status" value="1"/>
</dbReference>
<dbReference type="Gene3D" id="1.10.10.10">
    <property type="entry name" value="Winged helix-like DNA-binding domain superfamily/Winged helix DNA-binding domain"/>
    <property type="match status" value="1"/>
</dbReference>
<keyword evidence="3" id="KW-0805">Transcription regulation</keyword>
<evidence type="ECO:0000313" key="7">
    <source>
        <dbReference type="Proteomes" id="UP000677913"/>
    </source>
</evidence>
<sequence length="256" mass="27439">MSVTREEQLIDAFVEAADTLVADFDVIEFLHTVAGRCVQLLDVDAAGIMLADQYGQLHATAASTESARLLELFELQADAGPCMEAFRTGVQVVNADLGASEERWPRFAEAAQATGFVSVHALPLRLRTTVIGALNLFCARPGDLGEGDVRTGQALADVATIGILAQRGLYQAELLASQLQNALSSRVTIEQAKGVLAERRGISVDEAFNLLRRYARNHNLHLSELARQTADGTSNAVELLARPQNTTVSPEGPDSA</sequence>
<dbReference type="PIRSF" id="PIRSF036625">
    <property type="entry name" value="GAF_ANTAR"/>
    <property type="match status" value="1"/>
</dbReference>
<dbReference type="SUPFAM" id="SSF55781">
    <property type="entry name" value="GAF domain-like"/>
    <property type="match status" value="1"/>
</dbReference>